<evidence type="ECO:0000256" key="7">
    <source>
        <dbReference type="ARBA" id="ARBA00048117"/>
    </source>
</evidence>
<keyword evidence="4 8" id="KW-0479">Metal-binding</keyword>
<comment type="caution">
    <text evidence="10">The sequence shown here is derived from an EMBL/GenBank/DDBJ whole genome shotgun (WGS) entry which is preliminary data.</text>
</comment>
<feature type="binding site" evidence="8">
    <location>
        <begin position="144"/>
        <end position="148"/>
    </location>
    <ligand>
        <name>substrate</name>
    </ligand>
</feature>
<dbReference type="CDD" id="cd24133">
    <property type="entry name" value="ASKHA_NBD_TsaD_bac"/>
    <property type="match status" value="1"/>
</dbReference>
<keyword evidence="6 8" id="KW-0012">Acyltransferase</keyword>
<comment type="function">
    <text evidence="8">Required for the formation of a threonylcarbamoyl group on adenosine at position 37 (t(6)A37) in tRNAs that read codons beginning with adenine. Is involved in the transfer of the threonylcarbamoyl moiety of threonylcarbamoyl-AMP (TC-AMP) to the N6 group of A37, together with TsaE and TsaB. TsaD likely plays a direct catalytic role in this reaction.</text>
</comment>
<dbReference type="PATRIC" id="fig|1177755.3.peg.1107"/>
<evidence type="ECO:0000259" key="9">
    <source>
        <dbReference type="Pfam" id="PF00814"/>
    </source>
</evidence>
<dbReference type="STRING" id="1177755.A7A08_01105"/>
<keyword evidence="5 8" id="KW-0408">Iron</keyword>
<accession>A0A1E2S0B1</accession>
<keyword evidence="1 8" id="KW-0963">Cytoplasm</keyword>
<dbReference type="Gene3D" id="3.30.420.40">
    <property type="match status" value="2"/>
</dbReference>
<reference evidence="10 11" key="1">
    <citation type="submission" date="2016-07" db="EMBL/GenBank/DDBJ databases">
        <title>Draft genome sequence of Methyloligella halotolerans C2T (VKM B-2706T=CCUG 61687T=DSM 25045T), a halotolerant polyhydroxybutyrate accumulating methylotroph.</title>
        <authorList>
            <person name="Vasilenko O.V."/>
            <person name="Doronina N.V."/>
            <person name="Poroshina M.N."/>
            <person name="Tarlachkov S.V."/>
            <person name="Trotsenko Y.A."/>
        </authorList>
    </citation>
    <scope>NUCLEOTIDE SEQUENCE [LARGE SCALE GENOMIC DNA]</scope>
    <source>
        <strain evidence="10 11">VKM B-2706</strain>
    </source>
</reference>
<dbReference type="EC" id="2.3.1.234" evidence="8"/>
<keyword evidence="3 8" id="KW-0819">tRNA processing</keyword>
<evidence type="ECO:0000256" key="4">
    <source>
        <dbReference type="ARBA" id="ARBA00022723"/>
    </source>
</evidence>
<feature type="binding site" evidence="8">
    <location>
        <position position="177"/>
    </location>
    <ligand>
        <name>substrate</name>
    </ligand>
</feature>
<feature type="binding site" evidence="8">
    <location>
        <position position="317"/>
    </location>
    <ligand>
        <name>Fe cation</name>
        <dbReference type="ChEBI" id="CHEBI:24875"/>
    </ligand>
</feature>
<dbReference type="Proteomes" id="UP000095087">
    <property type="component" value="Unassembled WGS sequence"/>
</dbReference>
<sequence length="362" mass="37940">MTKSVNQLTVLGIETSCDETAAAVVRRESDGSAAILSNVVRDQLDLHRRYGGVVPEIAARAHVELLDAAIAQALDDAGLTFEEIDAVAATAGPGLIGGLIVGVVTGKAIALARGLPFVAVNHLEAHALTARLTDGIGFPYLLLLVSGGHTQLLAVEGVGRYRRLGTTLDDALGEAFDKTAKLLGLPYPGGPEVEKLAKDGDASIPLPRPMLGRAEPHFSLAGLKTAVRQAAQQRAPLSDQVVADLCASFQEAVAEIMVDRTGRGMALYLDQFGEDAPRQLVVAGGVAANQRLREALDRLCHAQGFTLHAPPLALCSDNGAMIAWAGLEHFARGERDDMTAEARARWPLDPDAPPAIGAGVKA</sequence>
<dbReference type="InterPro" id="IPR000905">
    <property type="entry name" value="Gcp-like_dom"/>
</dbReference>
<dbReference type="PRINTS" id="PR00789">
    <property type="entry name" value="OSIALOPTASE"/>
</dbReference>
<dbReference type="InterPro" id="IPR022450">
    <property type="entry name" value="TsaD"/>
</dbReference>
<dbReference type="GO" id="GO:0061711">
    <property type="term" value="F:tRNA N(6)-L-threonylcarbamoyladenine synthase activity"/>
    <property type="evidence" value="ECO:0007669"/>
    <property type="project" value="UniProtKB-EC"/>
</dbReference>
<dbReference type="AlphaFoldDB" id="A0A1E2S0B1"/>
<dbReference type="GO" id="GO:0005506">
    <property type="term" value="F:iron ion binding"/>
    <property type="evidence" value="ECO:0007669"/>
    <property type="project" value="UniProtKB-UniRule"/>
</dbReference>
<dbReference type="NCBIfam" id="TIGR03723">
    <property type="entry name" value="T6A_TsaD_YgjD"/>
    <property type="match status" value="1"/>
</dbReference>
<comment type="cofactor">
    <cofactor evidence="8">
        <name>Fe(2+)</name>
        <dbReference type="ChEBI" id="CHEBI:29033"/>
    </cofactor>
    <text evidence="8">Binds 1 Fe(2+) ion per subunit.</text>
</comment>
<dbReference type="InterPro" id="IPR017861">
    <property type="entry name" value="KAE1/TsaD"/>
</dbReference>
<organism evidence="10 11">
    <name type="scientific">Methyloligella halotolerans</name>
    <dbReference type="NCBI Taxonomy" id="1177755"/>
    <lineage>
        <taxon>Bacteria</taxon>
        <taxon>Pseudomonadati</taxon>
        <taxon>Pseudomonadota</taxon>
        <taxon>Alphaproteobacteria</taxon>
        <taxon>Hyphomicrobiales</taxon>
        <taxon>Hyphomicrobiaceae</taxon>
        <taxon>Methyloligella</taxon>
    </lineage>
</organism>
<dbReference type="GO" id="GO:0005737">
    <property type="term" value="C:cytoplasm"/>
    <property type="evidence" value="ECO:0007669"/>
    <property type="project" value="UniProtKB-SubCell"/>
</dbReference>
<feature type="binding site" evidence="8">
    <location>
        <position position="194"/>
    </location>
    <ligand>
        <name>substrate</name>
    </ligand>
</feature>
<dbReference type="PANTHER" id="PTHR11735">
    <property type="entry name" value="TRNA N6-ADENOSINE THREONYLCARBAMOYLTRANSFERASE"/>
    <property type="match status" value="1"/>
</dbReference>
<evidence type="ECO:0000256" key="1">
    <source>
        <dbReference type="ARBA" id="ARBA00022490"/>
    </source>
</evidence>
<dbReference type="NCBIfam" id="TIGR00329">
    <property type="entry name" value="gcp_kae1"/>
    <property type="match status" value="1"/>
</dbReference>
<evidence type="ECO:0000256" key="2">
    <source>
        <dbReference type="ARBA" id="ARBA00022679"/>
    </source>
</evidence>
<dbReference type="HAMAP" id="MF_01445">
    <property type="entry name" value="TsaD"/>
    <property type="match status" value="1"/>
</dbReference>
<dbReference type="OrthoDB" id="9806197at2"/>
<dbReference type="PANTHER" id="PTHR11735:SF6">
    <property type="entry name" value="TRNA N6-ADENOSINE THREONYLCARBAMOYLTRANSFERASE, MITOCHONDRIAL"/>
    <property type="match status" value="1"/>
</dbReference>
<evidence type="ECO:0000313" key="11">
    <source>
        <dbReference type="Proteomes" id="UP000095087"/>
    </source>
</evidence>
<dbReference type="InterPro" id="IPR043129">
    <property type="entry name" value="ATPase_NBD"/>
</dbReference>
<keyword evidence="11" id="KW-1185">Reference proteome</keyword>
<dbReference type="FunFam" id="3.30.420.40:FF:000040">
    <property type="entry name" value="tRNA N6-adenosine threonylcarbamoyltransferase"/>
    <property type="match status" value="1"/>
</dbReference>
<dbReference type="Pfam" id="PF00814">
    <property type="entry name" value="TsaD"/>
    <property type="match status" value="1"/>
</dbReference>
<feature type="binding site" evidence="8">
    <location>
        <position position="126"/>
    </location>
    <ligand>
        <name>Fe cation</name>
        <dbReference type="ChEBI" id="CHEBI:24875"/>
    </ligand>
</feature>
<evidence type="ECO:0000256" key="6">
    <source>
        <dbReference type="ARBA" id="ARBA00023315"/>
    </source>
</evidence>
<dbReference type="EMBL" id="MASI01000002">
    <property type="protein sequence ID" value="ODA67936.1"/>
    <property type="molecule type" value="Genomic_DNA"/>
</dbReference>
<feature type="binding site" evidence="8">
    <location>
        <position position="122"/>
    </location>
    <ligand>
        <name>Fe cation</name>
        <dbReference type="ChEBI" id="CHEBI:24875"/>
    </ligand>
</feature>
<comment type="catalytic activity">
    <reaction evidence="7 8">
        <text>L-threonylcarbamoyladenylate + adenosine(37) in tRNA = N(6)-L-threonylcarbamoyladenosine(37) in tRNA + AMP + H(+)</text>
        <dbReference type="Rhea" id="RHEA:37059"/>
        <dbReference type="Rhea" id="RHEA-COMP:10162"/>
        <dbReference type="Rhea" id="RHEA-COMP:10163"/>
        <dbReference type="ChEBI" id="CHEBI:15378"/>
        <dbReference type="ChEBI" id="CHEBI:73682"/>
        <dbReference type="ChEBI" id="CHEBI:74411"/>
        <dbReference type="ChEBI" id="CHEBI:74418"/>
        <dbReference type="ChEBI" id="CHEBI:456215"/>
        <dbReference type="EC" id="2.3.1.234"/>
    </reaction>
</comment>
<evidence type="ECO:0000256" key="3">
    <source>
        <dbReference type="ARBA" id="ARBA00022694"/>
    </source>
</evidence>
<evidence type="ECO:0000313" key="10">
    <source>
        <dbReference type="EMBL" id="ODA67936.1"/>
    </source>
</evidence>
<evidence type="ECO:0000256" key="5">
    <source>
        <dbReference type="ARBA" id="ARBA00023004"/>
    </source>
</evidence>
<name>A0A1E2S0B1_9HYPH</name>
<dbReference type="SUPFAM" id="SSF53067">
    <property type="entry name" value="Actin-like ATPase domain"/>
    <property type="match status" value="1"/>
</dbReference>
<feature type="domain" description="Gcp-like" evidence="9">
    <location>
        <begin position="35"/>
        <end position="324"/>
    </location>
</feature>
<proteinExistence type="inferred from homology"/>
<comment type="subcellular location">
    <subcellularLocation>
        <location evidence="8">Cytoplasm</location>
    </subcellularLocation>
</comment>
<dbReference type="GO" id="GO:0002949">
    <property type="term" value="P:tRNA threonylcarbamoyladenosine modification"/>
    <property type="evidence" value="ECO:0007669"/>
    <property type="project" value="UniProtKB-UniRule"/>
</dbReference>
<feature type="binding site" evidence="8">
    <location>
        <position position="190"/>
    </location>
    <ligand>
        <name>substrate</name>
    </ligand>
</feature>
<gene>
    <name evidence="8" type="primary">tsaD</name>
    <name evidence="10" type="ORF">A7A08_01105</name>
</gene>
<comment type="similarity">
    <text evidence="8">Belongs to the KAE1 / TsaD family.</text>
</comment>
<protein>
    <recommendedName>
        <fullName evidence="8">tRNA N6-adenosine threonylcarbamoyltransferase</fullName>
        <ecNumber evidence="8">2.3.1.234</ecNumber>
    </recommendedName>
    <alternativeName>
        <fullName evidence="8">N6-L-threonylcarbamoyladenine synthase</fullName>
        <shortName evidence="8">t(6)A synthase</shortName>
    </alternativeName>
    <alternativeName>
        <fullName evidence="8">t(6)A37 threonylcarbamoyladenosine biosynthesis protein TsaD</fullName>
    </alternativeName>
    <alternativeName>
        <fullName evidence="8">tRNA threonylcarbamoyladenosine biosynthesis protein TsaD</fullName>
    </alternativeName>
</protein>
<evidence type="ECO:0000256" key="8">
    <source>
        <dbReference type="HAMAP-Rule" id="MF_01445"/>
    </source>
</evidence>
<feature type="binding site" evidence="8">
    <location>
        <position position="289"/>
    </location>
    <ligand>
        <name>substrate</name>
    </ligand>
</feature>
<keyword evidence="2 8" id="KW-0808">Transferase</keyword>